<dbReference type="GO" id="GO:0003723">
    <property type="term" value="F:RNA binding"/>
    <property type="evidence" value="ECO:0007669"/>
    <property type="project" value="InterPro"/>
</dbReference>
<dbReference type="Pfam" id="PF00849">
    <property type="entry name" value="PseudoU_synth_2"/>
    <property type="match status" value="1"/>
</dbReference>
<sequence length="543" mass="61351">MEDKFHTFTHPVADIPLPGRFTNPFHYTPHPLCVIAAEETQEFLSKQEEWAEELRAGKMFGVLVVRDVAGALGYLAAFSGNLAGRSTQPFFVPPVFDFSAPECYFRQEERNISAMNDEIRRLQTAPVYFEARKKLEEATAYARQRISEAKEAYKTAKAARDLRRQSPLSESEAAALIRESQYQKAEIKRLERAMRAEVEQRQAEVDRLDVVIERMRQERKRRSAALQDWLFGQFRMLNACGEAKDLHELFADTASGVPPAGAGECAAPKLLQYAYRKRLEPLAMAEFWWGDSPVAEVRRHGYYYPACKGKCEPILRHMLRGLRLETPPAPETCAPEVGSLRILYEDAYIVAVDKPAGMLSVPGKSDADSVYRQLRRIYPEATGPLLAHRLDMDTSGILLAAKTKEAHQNLQAQFKHRTVGKRYVALLDGDVPRDAGTIDLPLCPDPLDRPRQLVSEEHGKPAITEYAVLERLGGTMRVAFFPRTGRTHQLRVHAAHPLGLGCPIVGDALYGRKAERLYLHAEYLAFTHPVTRERIELRSEAPF</sequence>
<reference evidence="3" key="1">
    <citation type="journal article" date="2021" name="PeerJ">
        <title>Extensive microbial diversity within the chicken gut microbiome revealed by metagenomics and culture.</title>
        <authorList>
            <person name="Gilroy R."/>
            <person name="Ravi A."/>
            <person name="Getino M."/>
            <person name="Pursley I."/>
            <person name="Horton D.L."/>
            <person name="Alikhan N.F."/>
            <person name="Baker D."/>
            <person name="Gharbi K."/>
            <person name="Hall N."/>
            <person name="Watson M."/>
            <person name="Adriaenssens E.M."/>
            <person name="Foster-Nyarko E."/>
            <person name="Jarju S."/>
            <person name="Secka A."/>
            <person name="Antonio M."/>
            <person name="Oren A."/>
            <person name="Chaudhuri R.R."/>
            <person name="La Ragione R."/>
            <person name="Hildebrand F."/>
            <person name="Pallen M.J."/>
        </authorList>
    </citation>
    <scope>NUCLEOTIDE SEQUENCE</scope>
    <source>
        <strain evidence="3">ChiHecec2B26-12326</strain>
    </source>
</reference>
<keyword evidence="1" id="KW-0175">Coiled coil</keyword>
<dbReference type="InterPro" id="IPR050188">
    <property type="entry name" value="RluA_PseudoU_synthase"/>
</dbReference>
<reference evidence="3" key="2">
    <citation type="submission" date="2021-04" db="EMBL/GenBank/DDBJ databases">
        <authorList>
            <person name="Gilroy R."/>
        </authorList>
    </citation>
    <scope>NUCLEOTIDE SEQUENCE</scope>
    <source>
        <strain evidence="3">ChiHecec2B26-12326</strain>
    </source>
</reference>
<dbReference type="InterPro" id="IPR006224">
    <property type="entry name" value="PsdUridine_synth_RluA-like_CS"/>
</dbReference>
<accession>A0A9D2BQ41</accession>
<organism evidence="3 4">
    <name type="scientific">Candidatus Parabacteroides intestinigallinarum</name>
    <dbReference type="NCBI Taxonomy" id="2838722"/>
    <lineage>
        <taxon>Bacteria</taxon>
        <taxon>Pseudomonadati</taxon>
        <taxon>Bacteroidota</taxon>
        <taxon>Bacteroidia</taxon>
        <taxon>Bacteroidales</taxon>
        <taxon>Tannerellaceae</taxon>
        <taxon>Parabacteroides</taxon>
    </lineage>
</organism>
<dbReference type="GO" id="GO:0140098">
    <property type="term" value="F:catalytic activity, acting on RNA"/>
    <property type="evidence" value="ECO:0007669"/>
    <property type="project" value="UniProtKB-ARBA"/>
</dbReference>
<protein>
    <submittedName>
        <fullName evidence="3">RNA pseudouridine synthase</fullName>
    </submittedName>
</protein>
<evidence type="ECO:0000313" key="3">
    <source>
        <dbReference type="EMBL" id="HIX86320.1"/>
    </source>
</evidence>
<dbReference type="EMBL" id="DXEN01000054">
    <property type="protein sequence ID" value="HIX86320.1"/>
    <property type="molecule type" value="Genomic_DNA"/>
</dbReference>
<comment type="caution">
    <text evidence="3">The sequence shown here is derived from an EMBL/GenBank/DDBJ whole genome shotgun (WGS) entry which is preliminary data.</text>
</comment>
<evidence type="ECO:0000259" key="2">
    <source>
        <dbReference type="Pfam" id="PF00849"/>
    </source>
</evidence>
<feature type="domain" description="Pseudouridine synthase RsuA/RluA-like" evidence="2">
    <location>
        <begin position="349"/>
        <end position="496"/>
    </location>
</feature>
<dbReference type="PANTHER" id="PTHR21600">
    <property type="entry name" value="MITOCHONDRIAL RNA PSEUDOURIDINE SYNTHASE"/>
    <property type="match status" value="1"/>
</dbReference>
<dbReference type="SUPFAM" id="SSF55120">
    <property type="entry name" value="Pseudouridine synthase"/>
    <property type="match status" value="1"/>
</dbReference>
<dbReference type="CDD" id="cd02869">
    <property type="entry name" value="PseudoU_synth_RluA_like"/>
    <property type="match status" value="1"/>
</dbReference>
<dbReference type="InterPro" id="IPR006145">
    <property type="entry name" value="PsdUridine_synth_RsuA/RluA"/>
</dbReference>
<dbReference type="PROSITE" id="PS01129">
    <property type="entry name" value="PSI_RLU"/>
    <property type="match status" value="1"/>
</dbReference>
<evidence type="ECO:0000313" key="4">
    <source>
        <dbReference type="Proteomes" id="UP000823847"/>
    </source>
</evidence>
<dbReference type="InterPro" id="IPR020103">
    <property type="entry name" value="PsdUridine_synth_cat_dom_sf"/>
</dbReference>
<dbReference type="Proteomes" id="UP000823847">
    <property type="component" value="Unassembled WGS sequence"/>
</dbReference>
<evidence type="ECO:0000256" key="1">
    <source>
        <dbReference type="SAM" id="Coils"/>
    </source>
</evidence>
<gene>
    <name evidence="3" type="ORF">H9848_06900</name>
</gene>
<proteinExistence type="predicted"/>
<name>A0A9D2BQ41_9BACT</name>
<feature type="coiled-coil region" evidence="1">
    <location>
        <begin position="105"/>
        <end position="218"/>
    </location>
</feature>
<dbReference type="GO" id="GO:0000455">
    <property type="term" value="P:enzyme-directed rRNA pseudouridine synthesis"/>
    <property type="evidence" value="ECO:0007669"/>
    <property type="project" value="TreeGrafter"/>
</dbReference>
<dbReference type="PANTHER" id="PTHR21600:SF89">
    <property type="entry name" value="RIBOSOMAL LARGE SUBUNIT PSEUDOURIDINE SYNTHASE A"/>
    <property type="match status" value="1"/>
</dbReference>
<dbReference type="GO" id="GO:0009982">
    <property type="term" value="F:pseudouridine synthase activity"/>
    <property type="evidence" value="ECO:0007669"/>
    <property type="project" value="InterPro"/>
</dbReference>
<dbReference type="Gene3D" id="3.30.2350.10">
    <property type="entry name" value="Pseudouridine synthase"/>
    <property type="match status" value="1"/>
</dbReference>
<dbReference type="AlphaFoldDB" id="A0A9D2BQ41"/>